<dbReference type="PANTHER" id="PTHR30006:SF25">
    <property type="entry name" value="PHOSPHOGLYCERATE TRANSPORT REGULATORY PROTEIN PGTC"/>
    <property type="match status" value="1"/>
</dbReference>
<organism evidence="3 4">
    <name type="scientific">Variovorax rhizosphaerae</name>
    <dbReference type="NCBI Taxonomy" id="1836200"/>
    <lineage>
        <taxon>Bacteria</taxon>
        <taxon>Pseudomonadati</taxon>
        <taxon>Pseudomonadota</taxon>
        <taxon>Betaproteobacteria</taxon>
        <taxon>Burkholderiales</taxon>
        <taxon>Comamonadaceae</taxon>
        <taxon>Variovorax</taxon>
    </lineage>
</organism>
<protein>
    <submittedName>
        <fullName evidence="3">ABC transporter substrate-binding protein</fullName>
    </submittedName>
</protein>
<dbReference type="SUPFAM" id="SSF53850">
    <property type="entry name" value="Periplasmic binding protein-like II"/>
    <property type="match status" value="1"/>
</dbReference>
<evidence type="ECO:0000313" key="4">
    <source>
        <dbReference type="Proteomes" id="UP001385892"/>
    </source>
</evidence>
<accession>A0ABU8WP01</accession>
<feature type="chain" id="PRO_5045569788" evidence="2">
    <location>
        <begin position="19"/>
        <end position="378"/>
    </location>
</feature>
<evidence type="ECO:0000256" key="2">
    <source>
        <dbReference type="SAM" id="SignalP"/>
    </source>
</evidence>
<dbReference type="RefSeq" id="WP_340343730.1">
    <property type="nucleotide sequence ID" value="NZ_JBBKZT010000008.1"/>
</dbReference>
<comment type="caution">
    <text evidence="3">The sequence shown here is derived from an EMBL/GenBank/DDBJ whole genome shotgun (WGS) entry which is preliminary data.</text>
</comment>
<name>A0ABU8WP01_9BURK</name>
<reference evidence="3 4" key="1">
    <citation type="submission" date="2024-03" db="EMBL/GenBank/DDBJ databases">
        <title>Novel species of the genus Variovorax.</title>
        <authorList>
            <person name="Liu Q."/>
            <person name="Xin Y.-H."/>
        </authorList>
    </citation>
    <scope>NUCLEOTIDE SEQUENCE [LARGE SCALE GENOMIC DNA]</scope>
    <source>
        <strain evidence="3 4">KACC 18900</strain>
    </source>
</reference>
<keyword evidence="1 2" id="KW-0732">Signal</keyword>
<dbReference type="EMBL" id="JBBKZT010000008">
    <property type="protein sequence ID" value="MEJ8848600.1"/>
    <property type="molecule type" value="Genomic_DNA"/>
</dbReference>
<dbReference type="Pfam" id="PF13416">
    <property type="entry name" value="SBP_bac_8"/>
    <property type="match status" value="1"/>
</dbReference>
<feature type="signal peptide" evidence="2">
    <location>
        <begin position="1"/>
        <end position="18"/>
    </location>
</feature>
<gene>
    <name evidence="3" type="ORF">WKW82_18225</name>
</gene>
<keyword evidence="4" id="KW-1185">Reference proteome</keyword>
<dbReference type="InterPro" id="IPR006059">
    <property type="entry name" value="SBP"/>
</dbReference>
<evidence type="ECO:0000256" key="1">
    <source>
        <dbReference type="ARBA" id="ARBA00022729"/>
    </source>
</evidence>
<dbReference type="Gene3D" id="3.40.190.10">
    <property type="entry name" value="Periplasmic binding protein-like II"/>
    <property type="match status" value="2"/>
</dbReference>
<dbReference type="PANTHER" id="PTHR30006">
    <property type="entry name" value="THIAMINE-BINDING PERIPLASMIC PROTEIN-RELATED"/>
    <property type="match status" value="1"/>
</dbReference>
<sequence length="378" mass="41278">MKRLMCLGLALLASLCAAQESEELMSYAPRAQAPRGYPASYAATVRAAEDEGRLVVYATTDTAVARPLIDDFKSMYPRINIEYEDLTSTELHYRFVAETQLGGGSADVVWSSSMDLQSFLVSNGYAQTYESPESAGLPAWAKWKGQAWATTFEPIAIAYNKALLPAAEVPRTHADLAKMLNGSAERFKGKVMSYDIEKSGLGFFLATQDVGVAPVFWDIAQGFGKVDVRFASTTDAMLKQVASGKTTIAYNVLGSYAVAQARKDPNIGYVFPSDYTLVMSRLQLINKKAAHPNAARLWVDYILSQRGQTVIANQAGLYSVRADVNGETTAARLTQTLGNSLRAIAVGPSLIGYLNNQNYRDFIVQWRKATENAAVNSR</sequence>
<dbReference type="Proteomes" id="UP001385892">
    <property type="component" value="Unassembled WGS sequence"/>
</dbReference>
<proteinExistence type="predicted"/>
<evidence type="ECO:0000313" key="3">
    <source>
        <dbReference type="EMBL" id="MEJ8848600.1"/>
    </source>
</evidence>